<reference evidence="4" key="1">
    <citation type="journal article" date="2019" name="Int. J. Syst. Evol. Microbiol.">
        <title>The Global Catalogue of Microorganisms (GCM) 10K type strain sequencing project: providing services to taxonomists for standard genome sequencing and annotation.</title>
        <authorList>
            <consortium name="The Broad Institute Genomics Platform"/>
            <consortium name="The Broad Institute Genome Sequencing Center for Infectious Disease"/>
            <person name="Wu L."/>
            <person name="Ma J."/>
        </authorList>
    </citation>
    <scope>NUCLEOTIDE SEQUENCE [LARGE SCALE GENOMIC DNA]</scope>
    <source>
        <strain evidence="4">JCM 4505</strain>
    </source>
</reference>
<name>A0ABP3F4H5_9ACTN</name>
<evidence type="ECO:0000313" key="3">
    <source>
        <dbReference type="EMBL" id="GAA0289894.1"/>
    </source>
</evidence>
<accession>A0ABP3F4H5</accession>
<sequence>MRYRTRDDHDGATYHHPVIAWTTRDGRACEHSSRLGRGTPRIPVGNSVTLRYDLEDPSRFAIQGWDSTTAYRVFTVLGTALTAGGLVTLLLTTW</sequence>
<comment type="caution">
    <text evidence="3">The sequence shown here is derived from an EMBL/GenBank/DDBJ whole genome shotgun (WGS) entry which is preliminary data.</text>
</comment>
<gene>
    <name evidence="3" type="ORF">GCM10010302_30380</name>
</gene>
<dbReference type="Pfam" id="PF12158">
    <property type="entry name" value="DUF3592"/>
    <property type="match status" value="1"/>
</dbReference>
<keyword evidence="1" id="KW-0472">Membrane</keyword>
<evidence type="ECO:0000256" key="1">
    <source>
        <dbReference type="SAM" id="Phobius"/>
    </source>
</evidence>
<proteinExistence type="predicted"/>
<evidence type="ECO:0000259" key="2">
    <source>
        <dbReference type="Pfam" id="PF12158"/>
    </source>
</evidence>
<feature type="transmembrane region" description="Helical" evidence="1">
    <location>
        <begin position="69"/>
        <end position="91"/>
    </location>
</feature>
<evidence type="ECO:0000313" key="4">
    <source>
        <dbReference type="Proteomes" id="UP001501867"/>
    </source>
</evidence>
<dbReference type="InterPro" id="IPR021994">
    <property type="entry name" value="DUF3592"/>
</dbReference>
<dbReference type="EMBL" id="BAAABV010000015">
    <property type="protein sequence ID" value="GAA0289894.1"/>
    <property type="molecule type" value="Genomic_DNA"/>
</dbReference>
<keyword evidence="1" id="KW-0812">Transmembrane</keyword>
<feature type="domain" description="DUF3592" evidence="2">
    <location>
        <begin position="3"/>
        <end position="65"/>
    </location>
</feature>
<keyword evidence="4" id="KW-1185">Reference proteome</keyword>
<protein>
    <recommendedName>
        <fullName evidence="2">DUF3592 domain-containing protein</fullName>
    </recommendedName>
</protein>
<dbReference type="Proteomes" id="UP001501867">
    <property type="component" value="Unassembled WGS sequence"/>
</dbReference>
<keyword evidence="1" id="KW-1133">Transmembrane helix</keyword>
<organism evidence="3 4">
    <name type="scientific">Streptomyces polychromogenes</name>
    <dbReference type="NCBI Taxonomy" id="67342"/>
    <lineage>
        <taxon>Bacteria</taxon>
        <taxon>Bacillati</taxon>
        <taxon>Actinomycetota</taxon>
        <taxon>Actinomycetes</taxon>
        <taxon>Kitasatosporales</taxon>
        <taxon>Streptomycetaceae</taxon>
        <taxon>Streptomyces</taxon>
    </lineage>
</organism>